<keyword evidence="1" id="KW-0949">S-adenosyl-L-methionine</keyword>
<protein>
    <submittedName>
        <fullName evidence="6">SpcY</fullName>
    </submittedName>
</protein>
<sequence>MSVHVEHGKVINPEGVEINASLQCNMRCKSCAHLSPLFRKENADPAETHDILTLLARNYHASYAKIMGGEPLLHPDIVGLIEAVRTSRVADTVLVATNGTLLDRASEEFWRAVDSLEISVYPSRPLTSEQIDRYHGMAREYDVSLLINHYGHFREIYSETGADSPELVQDVYDTCKLAHYWRSHTVYDGWLYRCPQSLFVPQQLENGGWDPREDGIEIADDPGFLERLHRFLTRTTPLRACGNCLGSVGRLHQHTELARKEWRPKEKLEELIDYEFLELCKSDITTDDGCVDSSSSVSREAG</sequence>
<dbReference type="GO" id="GO:0051536">
    <property type="term" value="F:iron-sulfur cluster binding"/>
    <property type="evidence" value="ECO:0007669"/>
    <property type="project" value="UniProtKB-KW"/>
</dbReference>
<dbReference type="InterPro" id="IPR050377">
    <property type="entry name" value="Radical_SAM_PqqE_MftC-like"/>
</dbReference>
<dbReference type="InterPro" id="IPR013785">
    <property type="entry name" value="Aldolase_TIM"/>
</dbReference>
<evidence type="ECO:0000256" key="1">
    <source>
        <dbReference type="ARBA" id="ARBA00022691"/>
    </source>
</evidence>
<dbReference type="GO" id="GO:0003824">
    <property type="term" value="F:catalytic activity"/>
    <property type="evidence" value="ECO:0007669"/>
    <property type="project" value="InterPro"/>
</dbReference>
<keyword evidence="3" id="KW-0408">Iron</keyword>
<organism evidence="6">
    <name type="scientific">Streptomyces netropsis</name>
    <name type="common">Streptoverticillium netropsis</name>
    <dbReference type="NCBI Taxonomy" id="55404"/>
    <lineage>
        <taxon>Bacteria</taxon>
        <taxon>Bacillati</taxon>
        <taxon>Actinomycetota</taxon>
        <taxon>Actinomycetes</taxon>
        <taxon>Kitasatosporales</taxon>
        <taxon>Streptomycetaceae</taxon>
        <taxon>Streptomyces</taxon>
    </lineage>
</organism>
<dbReference type="InterPro" id="IPR007197">
    <property type="entry name" value="rSAM"/>
</dbReference>
<dbReference type="Pfam" id="PF04055">
    <property type="entry name" value="Radical_SAM"/>
    <property type="match status" value="1"/>
</dbReference>
<gene>
    <name evidence="6" type="primary">spcY</name>
</gene>
<keyword evidence="4" id="KW-0411">Iron-sulfur</keyword>
<dbReference type="SUPFAM" id="SSF102114">
    <property type="entry name" value="Radical SAM enzymes"/>
    <property type="match status" value="1"/>
</dbReference>
<evidence type="ECO:0000256" key="2">
    <source>
        <dbReference type="ARBA" id="ARBA00022723"/>
    </source>
</evidence>
<dbReference type="InterPro" id="IPR034508">
    <property type="entry name" value="Spectinomycin_biosynthesis"/>
</dbReference>
<evidence type="ECO:0000259" key="5">
    <source>
        <dbReference type="PROSITE" id="PS51918"/>
    </source>
</evidence>
<dbReference type="SFLD" id="SFLDF00420">
    <property type="entry name" value="spectinomycin_biosynthesis_(Sp"/>
    <property type="match status" value="1"/>
</dbReference>
<dbReference type="PROSITE" id="PS51918">
    <property type="entry name" value="RADICAL_SAM"/>
    <property type="match status" value="1"/>
</dbReference>
<name>Q9S1L5_STRNE</name>
<dbReference type="EMBL" id="U70376">
    <property type="protein sequence ID" value="AAD45550.1"/>
    <property type="molecule type" value="Genomic_DNA"/>
</dbReference>
<reference evidence="6" key="1">
    <citation type="submission" date="1999-07" db="EMBL/GenBank/DDBJ databases">
        <title>The spectinomycin biosynthesis gene cluster of Streptomyces flavopersicus.</title>
        <authorList>
            <person name="Stumpp T.V.M."/>
            <person name="Lyutzkanova D."/>
            <person name="Altenbuchner J."/>
        </authorList>
    </citation>
    <scope>NUCLEOTIDE SEQUENCE</scope>
    <source>
        <strain evidence="6">NRRL 2820</strain>
    </source>
</reference>
<dbReference type="PANTHER" id="PTHR11228">
    <property type="entry name" value="RADICAL SAM DOMAIN PROTEIN"/>
    <property type="match status" value="1"/>
</dbReference>
<dbReference type="Gene3D" id="3.20.20.70">
    <property type="entry name" value="Aldolase class I"/>
    <property type="match status" value="1"/>
</dbReference>
<accession>Q9S1L5</accession>
<evidence type="ECO:0000256" key="4">
    <source>
        <dbReference type="ARBA" id="ARBA00023014"/>
    </source>
</evidence>
<dbReference type="RefSeq" id="WP_338930372.1">
    <property type="nucleotide sequence ID" value="NZ_CP147867.1"/>
</dbReference>
<dbReference type="SFLD" id="SFLDG01119">
    <property type="entry name" value="spectinomycin_biosynthesis_(Sp"/>
    <property type="match status" value="1"/>
</dbReference>
<dbReference type="InterPro" id="IPR058240">
    <property type="entry name" value="rSAM_sf"/>
</dbReference>
<keyword evidence="2" id="KW-0479">Metal-binding</keyword>
<feature type="domain" description="Radical SAM core" evidence="5">
    <location>
        <begin position="10"/>
        <end position="239"/>
    </location>
</feature>
<dbReference type="PANTHER" id="PTHR11228:SF7">
    <property type="entry name" value="PQQA PEPTIDE CYCLASE"/>
    <property type="match status" value="1"/>
</dbReference>
<dbReference type="AlphaFoldDB" id="Q9S1L5"/>
<dbReference type="CDD" id="cd01335">
    <property type="entry name" value="Radical_SAM"/>
    <property type="match status" value="1"/>
</dbReference>
<evidence type="ECO:0000256" key="3">
    <source>
        <dbReference type="ARBA" id="ARBA00023004"/>
    </source>
</evidence>
<proteinExistence type="predicted"/>
<evidence type="ECO:0000313" key="6">
    <source>
        <dbReference type="EMBL" id="AAD45550.1"/>
    </source>
</evidence>
<dbReference type="GO" id="GO:0046872">
    <property type="term" value="F:metal ion binding"/>
    <property type="evidence" value="ECO:0007669"/>
    <property type="project" value="UniProtKB-KW"/>
</dbReference>
<dbReference type="SFLD" id="SFLDS00029">
    <property type="entry name" value="Radical_SAM"/>
    <property type="match status" value="1"/>
</dbReference>